<evidence type="ECO:0000313" key="1">
    <source>
        <dbReference type="EMBL" id="MBP2375282.1"/>
    </source>
</evidence>
<organism evidence="1 2">
    <name type="scientific">Paeniglutamicibacter psychrophenolicus</name>
    <dbReference type="NCBI Taxonomy" id="257454"/>
    <lineage>
        <taxon>Bacteria</taxon>
        <taxon>Bacillati</taxon>
        <taxon>Actinomycetota</taxon>
        <taxon>Actinomycetes</taxon>
        <taxon>Micrococcales</taxon>
        <taxon>Micrococcaceae</taxon>
        <taxon>Paeniglutamicibacter</taxon>
    </lineage>
</organism>
<keyword evidence="2" id="KW-1185">Reference proteome</keyword>
<name>A0ABS4WGE7_9MICC</name>
<accession>A0ABS4WGE7</accession>
<proteinExistence type="predicted"/>
<comment type="caution">
    <text evidence="1">The sequence shown here is derived from an EMBL/GenBank/DDBJ whole genome shotgun (WGS) entry which is preliminary data.</text>
</comment>
<evidence type="ECO:0000313" key="2">
    <source>
        <dbReference type="Proteomes" id="UP000766570"/>
    </source>
</evidence>
<reference evidence="1 2" key="1">
    <citation type="submission" date="2021-03" db="EMBL/GenBank/DDBJ databases">
        <title>Sequencing the genomes of 1000 actinobacteria strains.</title>
        <authorList>
            <person name="Klenk H.-P."/>
        </authorList>
    </citation>
    <scope>NUCLEOTIDE SEQUENCE [LARGE SCALE GENOMIC DNA]</scope>
    <source>
        <strain evidence="1 2">DSM 15454</strain>
    </source>
</reference>
<protein>
    <submittedName>
        <fullName evidence="1">Uncharacterized protein</fullName>
    </submittedName>
</protein>
<gene>
    <name evidence="1" type="ORF">JOF46_003194</name>
</gene>
<sequence>MPRGILLHMDRNAAYPQQHLSWSGEPRTRRPGIGATFPTAGSLLAALARATGRTDNRTMAFAVPSRSFPQRGGIQVLSPRRPLFQGMYLGQLLASLAGLWNGGRFRSGCGRFLLPAAALKAPAGGPRALFAREPSCA</sequence>
<dbReference type="Proteomes" id="UP000766570">
    <property type="component" value="Unassembled WGS sequence"/>
</dbReference>
<dbReference type="EMBL" id="JAGIOE010000001">
    <property type="protein sequence ID" value="MBP2375282.1"/>
    <property type="molecule type" value="Genomic_DNA"/>
</dbReference>